<dbReference type="GO" id="GO:0009403">
    <property type="term" value="P:toxin biosynthetic process"/>
    <property type="evidence" value="ECO:0007669"/>
    <property type="project" value="InterPro"/>
</dbReference>
<keyword evidence="2 5" id="KW-0812">Transmembrane</keyword>
<reference evidence="6 7" key="1">
    <citation type="submission" date="2018-03" db="EMBL/GenBank/DDBJ databases">
        <title>Genomic Encyclopedia of Type Strains, Phase III (KMG-III): the genomes of soil and plant-associated and newly described type strains.</title>
        <authorList>
            <person name="Whitman W."/>
        </authorList>
    </citation>
    <scope>NUCLEOTIDE SEQUENCE [LARGE SCALE GENOMIC DNA]</scope>
    <source>
        <strain evidence="6 7">CGMCC 1.07653</strain>
    </source>
</reference>
<dbReference type="AlphaFoldDB" id="A0A2P8HCS7"/>
<dbReference type="Proteomes" id="UP000242310">
    <property type="component" value="Unassembled WGS sequence"/>
</dbReference>
<dbReference type="OrthoDB" id="1809613at2"/>
<comment type="subcellular location">
    <subcellularLocation>
        <location evidence="1">Membrane</location>
        <topology evidence="1">Multi-pass membrane protein</topology>
    </subcellularLocation>
</comment>
<name>A0A2P8HCS7_9BACI</name>
<keyword evidence="3 5" id="KW-1133">Transmembrane helix</keyword>
<dbReference type="EMBL" id="PYAV01000009">
    <property type="protein sequence ID" value="PSL44040.1"/>
    <property type="molecule type" value="Genomic_DNA"/>
</dbReference>
<dbReference type="RefSeq" id="WP_106589143.1">
    <property type="nucleotide sequence ID" value="NZ_PYAV01000009.1"/>
</dbReference>
<sequence>MLSLIILLILIGSFFIGLRRGFILQAIHLVSFFAALIVAFIFYDDLAEHLVMLIPYPDFLDPADGEGMLLSSFYFEDVYYNGISFALLFFLTKIVLQIIGSMLDFVSTLPVLRTVNWFLGGVLGFIETYLILFVVFIVALLLPVDFIQSVISDSLVARLMVENTPFLSDWLYSLWVDER</sequence>
<dbReference type="PANTHER" id="PTHR37306">
    <property type="entry name" value="COLICIN V PRODUCTION PROTEIN"/>
    <property type="match status" value="1"/>
</dbReference>
<accession>A0A2P8HCS7</accession>
<keyword evidence="7" id="KW-1185">Reference proteome</keyword>
<dbReference type="Pfam" id="PF02674">
    <property type="entry name" value="Colicin_V"/>
    <property type="match status" value="1"/>
</dbReference>
<dbReference type="PANTHER" id="PTHR37306:SF1">
    <property type="entry name" value="COLICIN V PRODUCTION PROTEIN"/>
    <property type="match status" value="1"/>
</dbReference>
<dbReference type="InterPro" id="IPR003825">
    <property type="entry name" value="Colicin-V_CvpA"/>
</dbReference>
<keyword evidence="4 5" id="KW-0472">Membrane</keyword>
<gene>
    <name evidence="6" type="ORF">B0H94_10999</name>
</gene>
<evidence type="ECO:0000313" key="7">
    <source>
        <dbReference type="Proteomes" id="UP000242310"/>
    </source>
</evidence>
<comment type="caution">
    <text evidence="6">The sequence shown here is derived from an EMBL/GenBank/DDBJ whole genome shotgun (WGS) entry which is preliminary data.</text>
</comment>
<feature type="transmembrane region" description="Helical" evidence="5">
    <location>
        <begin position="78"/>
        <end position="96"/>
    </location>
</feature>
<organism evidence="6 7">
    <name type="scientific">Salsuginibacillus halophilus</name>
    <dbReference type="NCBI Taxonomy" id="517424"/>
    <lineage>
        <taxon>Bacteria</taxon>
        <taxon>Bacillati</taxon>
        <taxon>Bacillota</taxon>
        <taxon>Bacilli</taxon>
        <taxon>Bacillales</taxon>
        <taxon>Bacillaceae</taxon>
        <taxon>Salsuginibacillus</taxon>
    </lineage>
</organism>
<evidence type="ECO:0000313" key="6">
    <source>
        <dbReference type="EMBL" id="PSL44040.1"/>
    </source>
</evidence>
<evidence type="ECO:0000256" key="4">
    <source>
        <dbReference type="ARBA" id="ARBA00023136"/>
    </source>
</evidence>
<evidence type="ECO:0000256" key="3">
    <source>
        <dbReference type="ARBA" id="ARBA00022989"/>
    </source>
</evidence>
<feature type="transmembrane region" description="Helical" evidence="5">
    <location>
        <begin position="117"/>
        <end position="142"/>
    </location>
</feature>
<evidence type="ECO:0000256" key="5">
    <source>
        <dbReference type="SAM" id="Phobius"/>
    </source>
</evidence>
<dbReference type="GO" id="GO:0016020">
    <property type="term" value="C:membrane"/>
    <property type="evidence" value="ECO:0007669"/>
    <property type="project" value="UniProtKB-SubCell"/>
</dbReference>
<protein>
    <submittedName>
        <fullName evidence="6">Putative membrane protein required for colicin V production</fullName>
    </submittedName>
</protein>
<evidence type="ECO:0000256" key="2">
    <source>
        <dbReference type="ARBA" id="ARBA00022692"/>
    </source>
</evidence>
<feature type="transmembrane region" description="Helical" evidence="5">
    <location>
        <begin position="21"/>
        <end position="43"/>
    </location>
</feature>
<proteinExistence type="predicted"/>
<evidence type="ECO:0000256" key="1">
    <source>
        <dbReference type="ARBA" id="ARBA00004141"/>
    </source>
</evidence>